<dbReference type="InterPro" id="IPR029044">
    <property type="entry name" value="Nucleotide-diphossugar_trans"/>
</dbReference>
<proteinExistence type="predicted"/>
<dbReference type="Gene3D" id="3.90.550.40">
    <property type="match status" value="1"/>
</dbReference>
<name>A0A0F9ATT4_9ZZZZ</name>
<evidence type="ECO:0000313" key="1">
    <source>
        <dbReference type="EMBL" id="KKL13004.1"/>
    </source>
</evidence>
<dbReference type="EMBL" id="LAZR01041036">
    <property type="protein sequence ID" value="KKL13004.1"/>
    <property type="molecule type" value="Genomic_DNA"/>
</dbReference>
<reference evidence="1" key="1">
    <citation type="journal article" date="2015" name="Nature">
        <title>Complex archaea that bridge the gap between prokaryotes and eukaryotes.</title>
        <authorList>
            <person name="Spang A."/>
            <person name="Saw J.H."/>
            <person name="Jorgensen S.L."/>
            <person name="Zaremba-Niedzwiedzka K."/>
            <person name="Martijn J."/>
            <person name="Lind A.E."/>
            <person name="van Eijk R."/>
            <person name="Schleper C."/>
            <person name="Guy L."/>
            <person name="Ettema T.J."/>
        </authorList>
    </citation>
    <scope>NUCLEOTIDE SEQUENCE</scope>
</reference>
<dbReference type="InterPro" id="IPR029063">
    <property type="entry name" value="SAM-dependent_MTases_sf"/>
</dbReference>
<dbReference type="SUPFAM" id="SSF53448">
    <property type="entry name" value="Nucleotide-diphospho-sugar transferases"/>
    <property type="match status" value="1"/>
</dbReference>
<gene>
    <name evidence="1" type="ORF">LCGC14_2530090</name>
</gene>
<organism evidence="1">
    <name type="scientific">marine sediment metagenome</name>
    <dbReference type="NCBI Taxonomy" id="412755"/>
    <lineage>
        <taxon>unclassified sequences</taxon>
        <taxon>metagenomes</taxon>
        <taxon>ecological metagenomes</taxon>
    </lineage>
</organism>
<comment type="caution">
    <text evidence="1">The sequence shown here is derived from an EMBL/GenBank/DDBJ whole genome shotgun (WGS) entry which is preliminary data.</text>
</comment>
<dbReference type="Gene3D" id="3.40.50.150">
    <property type="entry name" value="Vaccinia Virus protein VP39"/>
    <property type="match status" value="1"/>
</dbReference>
<dbReference type="AlphaFoldDB" id="A0A0F9ATT4"/>
<protein>
    <submittedName>
        <fullName evidence="1">Uncharacterized protein</fullName>
    </submittedName>
</protein>
<dbReference type="SUPFAM" id="SSF53335">
    <property type="entry name" value="S-adenosyl-L-methionine-dependent methyltransferases"/>
    <property type="match status" value="1"/>
</dbReference>
<sequence length="365" mass="42295">MQNVMTIQEQDEIQLAAFIKKHQIKSVLEFGTGKSTKLFDGLCERVVSFDTDPNYQDNKKASSNTSLHLWQGVADEFMEHYCRGMKIDMVFIDGPAGGENREPSYYLAQITNCRFIACHDSQREYESRWINKYLKNWALVDSTSTLSIYENKVLEAKVLIAMPMPRDFKMDFEAMRFSASAMKKGWHWLNCPSVEPTLARNMLIAWFLTKKEFTDFTHLFFLDADTVPPPNAIERLLLHDKDVVCGLTPLWLRKTIYWNVQIEEERNLHVTKLPTGLTKVRRVGGTTILIKRHVLEKLKFPYFKIVFPDTIEQAIETGPMTQGSDYYFCDRITEAGFEIYADPTILCKHVKQVDLLDLAVEFKET</sequence>
<accession>A0A0F9ATT4</accession>